<dbReference type="EMBL" id="WOWK01000167">
    <property type="protein sequence ID" value="KAF0316221.1"/>
    <property type="molecule type" value="Genomic_DNA"/>
</dbReference>
<comment type="caution">
    <text evidence="1">The sequence shown here is derived from an EMBL/GenBank/DDBJ whole genome shotgun (WGS) entry which is preliminary data.</text>
</comment>
<reference evidence="1 2" key="1">
    <citation type="submission" date="2019-12" db="EMBL/GenBank/DDBJ databases">
        <title>A genome sequence resource for the geographically widespread anthracnose pathogen Colletotrichum asianum.</title>
        <authorList>
            <person name="Meng Y."/>
        </authorList>
    </citation>
    <scope>NUCLEOTIDE SEQUENCE [LARGE SCALE GENOMIC DNA]</scope>
    <source>
        <strain evidence="1 2">ICMP 18580</strain>
    </source>
</reference>
<evidence type="ECO:0000313" key="1">
    <source>
        <dbReference type="EMBL" id="KAF0316221.1"/>
    </source>
</evidence>
<keyword evidence="2" id="KW-1185">Reference proteome</keyword>
<dbReference type="AlphaFoldDB" id="A0A8H3VZ86"/>
<proteinExistence type="predicted"/>
<evidence type="ECO:0000313" key="2">
    <source>
        <dbReference type="Proteomes" id="UP000434172"/>
    </source>
</evidence>
<organism evidence="1 2">
    <name type="scientific">Colletotrichum asianum</name>
    <dbReference type="NCBI Taxonomy" id="702518"/>
    <lineage>
        <taxon>Eukaryota</taxon>
        <taxon>Fungi</taxon>
        <taxon>Dikarya</taxon>
        <taxon>Ascomycota</taxon>
        <taxon>Pezizomycotina</taxon>
        <taxon>Sordariomycetes</taxon>
        <taxon>Hypocreomycetidae</taxon>
        <taxon>Glomerellales</taxon>
        <taxon>Glomerellaceae</taxon>
        <taxon>Colletotrichum</taxon>
        <taxon>Colletotrichum gloeosporioides species complex</taxon>
    </lineage>
</organism>
<name>A0A8H3VZ86_9PEZI</name>
<dbReference type="Proteomes" id="UP000434172">
    <property type="component" value="Unassembled WGS sequence"/>
</dbReference>
<sequence length="120" mass="13116">MYVVENANAGTISVRKHQQNPAVLPRQTFCMEDDPAAVRPNPRPRRRPFGAQATAVGLSTLPPPKEDSALVGIRTGPLHVLMVSRRSHPTGNLFDVATPDDRSATRQSFAAKKCCCHVRC</sequence>
<protein>
    <submittedName>
        <fullName evidence="1">Uncharacterized protein</fullName>
    </submittedName>
</protein>
<accession>A0A8H3VZ86</accession>
<gene>
    <name evidence="1" type="ORF">GQ607_016526</name>
</gene>